<proteinExistence type="predicted"/>
<name>L9U9F2_9GAMM</name>
<comment type="caution">
    <text evidence="1">The sequence shown here is derived from an EMBL/GenBank/DDBJ whole genome shotgun (WGS) entry which is preliminary data.</text>
</comment>
<gene>
    <name evidence="1" type="ORF">HALTITAN_2389</name>
</gene>
<reference evidence="1 2" key="1">
    <citation type="journal article" date="2013" name="Genome Announc.">
        <title>Draft Genome of the Marine Gammaproteobacterium Halomonas titanicae.</title>
        <authorList>
            <person name="Sanchez-Porro C."/>
            <person name="de la Haba R.R."/>
            <person name="Cruz-Hernandez N."/>
            <person name="Gonzalez J.M."/>
            <person name="Reyes-Guirao C."/>
            <person name="Navarro-Sampedro L."/>
            <person name="Carballo M."/>
            <person name="Ventosa A."/>
        </authorList>
    </citation>
    <scope>NUCLEOTIDE SEQUENCE [LARGE SCALE GENOMIC DNA]</scope>
    <source>
        <strain evidence="1 2">BH1</strain>
    </source>
</reference>
<accession>L9U9F2</accession>
<dbReference type="Proteomes" id="UP000011651">
    <property type="component" value="Unassembled WGS sequence"/>
</dbReference>
<organism evidence="1 2">
    <name type="scientific">Vreelandella titanicae BH1</name>
    <dbReference type="NCBI Taxonomy" id="1204738"/>
    <lineage>
        <taxon>Bacteria</taxon>
        <taxon>Pseudomonadati</taxon>
        <taxon>Pseudomonadota</taxon>
        <taxon>Gammaproteobacteria</taxon>
        <taxon>Oceanospirillales</taxon>
        <taxon>Halomonadaceae</taxon>
        <taxon>Vreelandella</taxon>
    </lineage>
</organism>
<evidence type="ECO:0000313" key="1">
    <source>
        <dbReference type="EMBL" id="ELY20883.1"/>
    </source>
</evidence>
<protein>
    <submittedName>
        <fullName evidence="1">Uncharacterized protein</fullName>
    </submittedName>
</protein>
<evidence type="ECO:0000313" key="2">
    <source>
        <dbReference type="Proteomes" id="UP000011651"/>
    </source>
</evidence>
<dbReference type="EMBL" id="AOPO01000011">
    <property type="protein sequence ID" value="ELY20883.1"/>
    <property type="molecule type" value="Genomic_DNA"/>
</dbReference>
<sequence length="168" mass="18381">MWLLLSSKLCCSWRNRSRCSSLSFTGVSTTTLHSRSPGIPPRTGFTPLPRRRNSLPVWVSGGIFSFTRPSSVGTSSSPPSAASTKLIGTSHCRCLPSRWKMWCGLIATCTYRSPGGPPFTPLSPSPFKRIRSPVSTPGGILTDSVRVSRTRPSPLHLWHGTLMCWPEP</sequence>
<dbReference type="AlphaFoldDB" id="L9U9F2"/>